<keyword evidence="4 9" id="KW-0347">Helicase</keyword>
<dbReference type="Pfam" id="PF13087">
    <property type="entry name" value="AAA_12"/>
    <property type="match status" value="1"/>
</dbReference>
<evidence type="ECO:0000313" key="10">
    <source>
        <dbReference type="Proteomes" id="UP000249061"/>
    </source>
</evidence>
<reference evidence="9 10" key="1">
    <citation type="submission" date="2017-08" db="EMBL/GenBank/DDBJ databases">
        <title>Infants hospitalized years apart are colonized by the same room-sourced microbial strains.</title>
        <authorList>
            <person name="Brooks B."/>
            <person name="Olm M.R."/>
            <person name="Firek B.A."/>
            <person name="Baker R."/>
            <person name="Thomas B.C."/>
            <person name="Morowitz M.J."/>
            <person name="Banfield J.F."/>
        </authorList>
    </citation>
    <scope>NUCLEOTIDE SEQUENCE [LARGE SCALE GENOMIC DNA]</scope>
    <source>
        <strain evidence="9">S2_003_000_R2_14</strain>
    </source>
</reference>
<dbReference type="InterPro" id="IPR027417">
    <property type="entry name" value="P-loop_NTPase"/>
</dbReference>
<feature type="domain" description="Schlafen group 3-like DNA/RNA helicase" evidence="6">
    <location>
        <begin position="641"/>
        <end position="801"/>
    </location>
</feature>
<dbReference type="InterPro" id="IPR041679">
    <property type="entry name" value="DNA2/NAM7-like_C"/>
</dbReference>
<evidence type="ECO:0000256" key="1">
    <source>
        <dbReference type="ARBA" id="ARBA00007913"/>
    </source>
</evidence>
<organism evidence="9 10">
    <name type="scientific">Archangium gephyra</name>
    <dbReference type="NCBI Taxonomy" id="48"/>
    <lineage>
        <taxon>Bacteria</taxon>
        <taxon>Pseudomonadati</taxon>
        <taxon>Myxococcota</taxon>
        <taxon>Myxococcia</taxon>
        <taxon>Myxococcales</taxon>
        <taxon>Cystobacterineae</taxon>
        <taxon>Archangiaceae</taxon>
        <taxon>Archangium</taxon>
    </lineage>
</organism>
<keyword evidence="2" id="KW-0547">Nucleotide-binding</keyword>
<evidence type="ECO:0000259" key="7">
    <source>
        <dbReference type="Pfam" id="PF13086"/>
    </source>
</evidence>
<sequence length="1020" mass="112786">MSASLRQELQRALNSEAAQYHSVQINSVASQRLEDGLVVLQPIPAAQPDWVGGRVLAFHDNHPAWSGDVVHVDPETGDVFLAAGRVDDDALNRASEWLFKPYDFSEALLAASASTDERLDLALQWVHDGASSLAKPGTAESIDGPWSAEWGLLWGPPGTGKTQALATKIADEVITSPSKRLLIIAPTNGAVDELTHRLCSVLKERRQLFRDGVPRVMRCGVGVRSRLAREFPQCVSYDDATSRADELSALEKDLSRLEAADADDVDIARARAAVAAAARTNDATLNTIKQDEVSVIAITVHRALRLANELNGQRPFSKLILDEGGMVSRAAAAFLAPLADTVLIAGDPRQLGPVSRAPDGAISSVQKWLRDSPLSHLRDASQLSLSNVHLLRTQHRMHPHIARVVSHFQYDGQLLDGERPQSLAREAPAPKLPDARAVWVVLDECTSSARALTHDRPGSGRGYLRRFSAELLVNLASHTFHEGHSLLAATPYRAQAQLINELHAARGSDLRLTASTIHRQQGAEFDVVFIDTVAAGRPFQALDLCAMLNVAASRARRHLFVLSSRAEAEATIPARFLSSLQQMRFVDGVLEPVDVTLRREAPMPRPVRTLGTSIDNARSNGALFTEAQVKLFERHFGDGHYLVRGVAGSGKTFVLANWVARVLAEHKGDRVLVSFFNKSLAPLQHQHLRAALERQGLDVDSHLSRVRICHVNELPYGEEFDAVFVDEAQDMDGAKLRKLFLASRERLVDGGKRLRRFFLFMDDAQNVYGVKPIEDFKVELHRDLNFTGRSQVMKESFRSPRELLDLAFNVVLDPQKRHDVAQPGMKEFLKENELVKSGLLQRPSAANHGLYRVDFTERTGALPVVIAVKSEKAAKTELARVVNRLINTEQVKPRDILVVSPQLPISWASALWDAKVNAQAFGGKNGRAPSEFPVGEFDFVRVTTLFSCKGHECPVVIFCGLEDLDTLDLEQPDERTMERQRRALFYVGATRATHRQYFIGLEDSRFVKVAQHYVDALGRC</sequence>
<dbReference type="InterPro" id="IPR041677">
    <property type="entry name" value="DNA2/NAM7_AAA_11"/>
</dbReference>
<dbReference type="EMBL" id="QFQP01000037">
    <property type="protein sequence ID" value="PZR06563.1"/>
    <property type="molecule type" value="Genomic_DNA"/>
</dbReference>
<feature type="domain" description="DNA2/NAM7 helicase-like C-terminal" evidence="8">
    <location>
        <begin position="384"/>
        <end position="564"/>
    </location>
</feature>
<evidence type="ECO:0000259" key="6">
    <source>
        <dbReference type="Pfam" id="PF09848"/>
    </source>
</evidence>
<evidence type="ECO:0000313" key="9">
    <source>
        <dbReference type="EMBL" id="PZR06563.1"/>
    </source>
</evidence>
<dbReference type="GO" id="GO:0005524">
    <property type="term" value="F:ATP binding"/>
    <property type="evidence" value="ECO:0007669"/>
    <property type="project" value="UniProtKB-KW"/>
</dbReference>
<evidence type="ECO:0000256" key="5">
    <source>
        <dbReference type="ARBA" id="ARBA00022840"/>
    </source>
</evidence>
<keyword evidence="3" id="KW-0378">Hydrolase</keyword>
<dbReference type="SUPFAM" id="SSF52540">
    <property type="entry name" value="P-loop containing nucleoside triphosphate hydrolases"/>
    <property type="match status" value="2"/>
</dbReference>
<dbReference type="CDD" id="cd18808">
    <property type="entry name" value="SF1_C_Upf1"/>
    <property type="match status" value="1"/>
</dbReference>
<dbReference type="Pfam" id="PF09848">
    <property type="entry name" value="SLFN-g3_helicase"/>
    <property type="match status" value="1"/>
</dbReference>
<protein>
    <submittedName>
        <fullName evidence="9">DEAD/DEAH box helicase</fullName>
    </submittedName>
</protein>
<gene>
    <name evidence="9" type="ORF">DI536_29830</name>
</gene>
<dbReference type="GO" id="GO:0043139">
    <property type="term" value="F:5'-3' DNA helicase activity"/>
    <property type="evidence" value="ECO:0007669"/>
    <property type="project" value="TreeGrafter"/>
</dbReference>
<evidence type="ECO:0000256" key="4">
    <source>
        <dbReference type="ARBA" id="ARBA00022806"/>
    </source>
</evidence>
<comment type="caution">
    <text evidence="9">The sequence shown here is derived from an EMBL/GenBank/DDBJ whole genome shotgun (WGS) entry which is preliminary data.</text>
</comment>
<feature type="domain" description="DNA2/NAM7 helicase helicase" evidence="7">
    <location>
        <begin position="150"/>
        <end position="354"/>
    </location>
</feature>
<keyword evidence="5" id="KW-0067">ATP-binding</keyword>
<dbReference type="GO" id="GO:0016787">
    <property type="term" value="F:hydrolase activity"/>
    <property type="evidence" value="ECO:0007669"/>
    <property type="project" value="UniProtKB-KW"/>
</dbReference>
<dbReference type="PANTHER" id="PTHR43788:SF8">
    <property type="entry name" value="DNA-BINDING PROTEIN SMUBP-2"/>
    <property type="match status" value="1"/>
</dbReference>
<proteinExistence type="inferred from homology"/>
<name>A0A2W5T125_9BACT</name>
<accession>A0A2W5T125</accession>
<dbReference type="InterPro" id="IPR018647">
    <property type="entry name" value="SLFN_3-like_DNA/RNA_helicase"/>
</dbReference>
<evidence type="ECO:0000256" key="3">
    <source>
        <dbReference type="ARBA" id="ARBA00022801"/>
    </source>
</evidence>
<dbReference type="InterPro" id="IPR050534">
    <property type="entry name" value="Coronavir_polyprotein_1ab"/>
</dbReference>
<dbReference type="Proteomes" id="UP000249061">
    <property type="component" value="Unassembled WGS sequence"/>
</dbReference>
<evidence type="ECO:0000259" key="8">
    <source>
        <dbReference type="Pfam" id="PF13087"/>
    </source>
</evidence>
<dbReference type="InterPro" id="IPR047187">
    <property type="entry name" value="SF1_C_Upf1"/>
</dbReference>
<evidence type="ECO:0000256" key="2">
    <source>
        <dbReference type="ARBA" id="ARBA00022741"/>
    </source>
</evidence>
<dbReference type="Pfam" id="PF13086">
    <property type="entry name" value="AAA_11"/>
    <property type="match status" value="1"/>
</dbReference>
<dbReference type="PANTHER" id="PTHR43788">
    <property type="entry name" value="DNA2/NAM7 HELICASE FAMILY MEMBER"/>
    <property type="match status" value="1"/>
</dbReference>
<comment type="similarity">
    <text evidence="1">Belongs to the DNA2/NAM7 helicase family.</text>
</comment>
<dbReference type="AlphaFoldDB" id="A0A2W5T125"/>
<dbReference type="Gene3D" id="3.40.50.300">
    <property type="entry name" value="P-loop containing nucleotide triphosphate hydrolases"/>
    <property type="match status" value="4"/>
</dbReference>